<dbReference type="InterPro" id="IPR006860">
    <property type="entry name" value="FecR"/>
</dbReference>
<dbReference type="InterPro" id="IPR012373">
    <property type="entry name" value="Ferrdict_sens_TM"/>
</dbReference>
<keyword evidence="1" id="KW-0472">Membrane</keyword>
<dbReference type="PANTHER" id="PTHR30273:SF2">
    <property type="entry name" value="PROTEIN FECR"/>
    <property type="match status" value="1"/>
</dbReference>
<evidence type="ECO:0000259" key="3">
    <source>
        <dbReference type="Pfam" id="PF16344"/>
    </source>
</evidence>
<dbReference type="AlphaFoldDB" id="A0A7J5AQM0"/>
<dbReference type="PIRSF" id="PIRSF018266">
    <property type="entry name" value="FecR"/>
    <property type="match status" value="1"/>
</dbReference>
<dbReference type="InterPro" id="IPR032508">
    <property type="entry name" value="FecR_C"/>
</dbReference>
<evidence type="ECO:0000313" key="4">
    <source>
        <dbReference type="EMBL" id="KAB1159911.1"/>
    </source>
</evidence>
<organism evidence="4 5">
    <name type="scientific">Tenacibaculum aiptasiae</name>
    <dbReference type="NCBI Taxonomy" id="426481"/>
    <lineage>
        <taxon>Bacteria</taxon>
        <taxon>Pseudomonadati</taxon>
        <taxon>Bacteroidota</taxon>
        <taxon>Flavobacteriia</taxon>
        <taxon>Flavobacteriales</taxon>
        <taxon>Flavobacteriaceae</taxon>
        <taxon>Tenacibaculum</taxon>
    </lineage>
</organism>
<dbReference type="RefSeq" id="WP_150899155.1">
    <property type="nucleotide sequence ID" value="NZ_WAAU01000008.1"/>
</dbReference>
<accession>A0A7J5AQM0</accession>
<feature type="domain" description="Protein FecR C-terminal" evidence="3">
    <location>
        <begin position="265"/>
        <end position="331"/>
    </location>
</feature>
<protein>
    <submittedName>
        <fullName evidence="4">FecR family protein</fullName>
    </submittedName>
</protein>
<feature type="transmembrane region" description="Helical" evidence="1">
    <location>
        <begin position="99"/>
        <end position="118"/>
    </location>
</feature>
<dbReference type="EMBL" id="WAAU01000008">
    <property type="protein sequence ID" value="KAB1159911.1"/>
    <property type="molecule type" value="Genomic_DNA"/>
</dbReference>
<dbReference type="Pfam" id="PF04773">
    <property type="entry name" value="FecR"/>
    <property type="match status" value="1"/>
</dbReference>
<name>A0A7J5AQM0_9FLAO</name>
<evidence type="ECO:0000259" key="2">
    <source>
        <dbReference type="Pfam" id="PF04773"/>
    </source>
</evidence>
<keyword evidence="1" id="KW-1133">Transmembrane helix</keyword>
<evidence type="ECO:0000313" key="5">
    <source>
        <dbReference type="Proteomes" id="UP000467305"/>
    </source>
</evidence>
<evidence type="ECO:0000256" key="1">
    <source>
        <dbReference type="SAM" id="Phobius"/>
    </source>
</evidence>
<proteinExistence type="predicted"/>
<dbReference type="Gene3D" id="2.60.120.1440">
    <property type="match status" value="1"/>
</dbReference>
<dbReference type="GO" id="GO:0016989">
    <property type="term" value="F:sigma factor antagonist activity"/>
    <property type="evidence" value="ECO:0007669"/>
    <property type="project" value="TreeGrafter"/>
</dbReference>
<keyword evidence="5" id="KW-1185">Reference proteome</keyword>
<gene>
    <name evidence="4" type="ORF">F7018_06255</name>
</gene>
<reference evidence="4 5" key="1">
    <citation type="submission" date="2019-09" db="EMBL/GenBank/DDBJ databases">
        <authorList>
            <person name="Cao W.R."/>
        </authorList>
    </citation>
    <scope>NUCLEOTIDE SEQUENCE [LARGE SCALE GENOMIC DNA]</scope>
    <source>
        <strain evidence="5">a4</strain>
    </source>
</reference>
<keyword evidence="1" id="KW-0812">Transmembrane</keyword>
<sequence length="335" mass="38494">MTKKTFNIITDFIEDPSFVNWVKKEKLSDETFWEYWLENNPDKREIVEEAKDIVLGIQLKKTIVPEEKIDFEWNKFKSAIKEKQEKTTVKKETISKPNYNKWLGIAASFILILSVVLLKLSDSGTITHETGYGEILDLKLKDGSLVTLNANSSLSYKKDNSRKIWLKGEAYFQVDKKQTTNAKFWVITDDLEVEVYGTVFNVNTKEEKTQVYLEEGNIWLALKNGDSKKMLPGNFISYSSKENKILVEQENISAEEQTSWKNGTLTFNNLSLEDALKKVTETYGYEVIFRDNESKHSLITGTVPTTNIDICLQAIKKSVNVEIIKENSKLVVTKK</sequence>
<feature type="domain" description="FecR protein" evidence="2">
    <location>
        <begin position="127"/>
        <end position="218"/>
    </location>
</feature>
<dbReference type="Proteomes" id="UP000467305">
    <property type="component" value="Unassembled WGS sequence"/>
</dbReference>
<dbReference type="PANTHER" id="PTHR30273">
    <property type="entry name" value="PERIPLASMIC SIGNAL SENSOR AND SIGMA FACTOR ACTIVATOR FECR-RELATED"/>
    <property type="match status" value="1"/>
</dbReference>
<dbReference type="Gene3D" id="3.55.50.30">
    <property type="match status" value="1"/>
</dbReference>
<comment type="caution">
    <text evidence="4">The sequence shown here is derived from an EMBL/GenBank/DDBJ whole genome shotgun (WGS) entry which is preliminary data.</text>
</comment>
<dbReference type="OrthoDB" id="645173at2"/>
<dbReference type="Pfam" id="PF16344">
    <property type="entry name" value="FecR_C"/>
    <property type="match status" value="1"/>
</dbReference>